<gene>
    <name evidence="2" type="ORF">OD750_019995</name>
</gene>
<dbReference type="Proteomes" id="UP001139971">
    <property type="component" value="Unassembled WGS sequence"/>
</dbReference>
<reference evidence="2" key="1">
    <citation type="submission" date="2023-02" db="EMBL/GenBank/DDBJ databases">
        <title>Tahibacter soli sp. nov. isolated from soil.</title>
        <authorList>
            <person name="Baek J.H."/>
            <person name="Lee J.K."/>
            <person name="Choi D.G."/>
            <person name="Jeon C.O."/>
        </authorList>
    </citation>
    <scope>NUCLEOTIDE SEQUENCE</scope>
    <source>
        <strain evidence="2">BL</strain>
    </source>
</reference>
<dbReference type="RefSeq" id="WP_263540926.1">
    <property type="nucleotide sequence ID" value="NZ_JAOVZO020000019.1"/>
</dbReference>
<proteinExistence type="predicted"/>
<protein>
    <submittedName>
        <fullName evidence="2">Uncharacterized protein</fullName>
    </submittedName>
</protein>
<feature type="chain" id="PRO_5040960221" evidence="1">
    <location>
        <begin position="20"/>
        <end position="404"/>
    </location>
</feature>
<feature type="signal peptide" evidence="1">
    <location>
        <begin position="1"/>
        <end position="19"/>
    </location>
</feature>
<comment type="caution">
    <text evidence="2">The sequence shown here is derived from an EMBL/GenBank/DDBJ whole genome shotgun (WGS) entry which is preliminary data.</text>
</comment>
<name>A0A9X4BM10_9GAMM</name>
<sequence>MLVRLLAFVFFAVSSPAFAVIGTIDNVPGSTLLYPHFEVDTSSANGVNTILTLQNASASATMVNVVLWTDYGIPTEQFNVYLTGYDQETIDLGLVFRRVLPRTGSAGQDPSDTVSPHGPVSQDINFASCNGTLPDIQNGSIVSRDVVGAHSGKPSNDYFGGLCGSRDHGDNIARGYVTMDVTNQCTIQTPAAAGYFVSGGGGVAGNRNILFGDYVIVNPSTGLNIADNAVAIEADASNAITASGANKQTFYGRFLGFAATDNREPLPTAWAGRASAGRTDVDYWREPAVATAPFACGSAPAGLPSGQRGVALFNAAGTQTGTPAGDLFPFVSGSTTGAAIGLTDSLGWLFANLNLAAPSGPLGLVRQSWVTFRQTPGALPATGAKYSVPGVQLGNAGTGDDPTP</sequence>
<organism evidence="2 3">
    <name type="scientific">Tahibacter soli</name>
    <dbReference type="NCBI Taxonomy" id="2983605"/>
    <lineage>
        <taxon>Bacteria</taxon>
        <taxon>Pseudomonadati</taxon>
        <taxon>Pseudomonadota</taxon>
        <taxon>Gammaproteobacteria</taxon>
        <taxon>Lysobacterales</taxon>
        <taxon>Rhodanobacteraceae</taxon>
        <taxon>Tahibacter</taxon>
    </lineage>
</organism>
<keyword evidence="1" id="KW-0732">Signal</keyword>
<dbReference type="AlphaFoldDB" id="A0A9X4BM10"/>
<evidence type="ECO:0000256" key="1">
    <source>
        <dbReference type="SAM" id="SignalP"/>
    </source>
</evidence>
<keyword evidence="3" id="KW-1185">Reference proteome</keyword>
<evidence type="ECO:0000313" key="3">
    <source>
        <dbReference type="Proteomes" id="UP001139971"/>
    </source>
</evidence>
<accession>A0A9X4BM10</accession>
<evidence type="ECO:0000313" key="2">
    <source>
        <dbReference type="EMBL" id="MDC8014834.1"/>
    </source>
</evidence>
<dbReference type="EMBL" id="JAOVZO020000019">
    <property type="protein sequence ID" value="MDC8014834.1"/>
    <property type="molecule type" value="Genomic_DNA"/>
</dbReference>